<dbReference type="InterPro" id="IPR012341">
    <property type="entry name" value="6hp_glycosidase-like_sf"/>
</dbReference>
<evidence type="ECO:0000259" key="2">
    <source>
        <dbReference type="Pfam" id="PF00188"/>
    </source>
</evidence>
<evidence type="ECO:0000313" key="5">
    <source>
        <dbReference type="Proteomes" id="UP000186817"/>
    </source>
</evidence>
<reference evidence="4 5" key="1">
    <citation type="submission" date="2016-02" db="EMBL/GenBank/DDBJ databases">
        <title>Genome analysis of coral dinoflagellate symbionts highlights evolutionary adaptations to a symbiotic lifestyle.</title>
        <authorList>
            <person name="Aranda M."/>
            <person name="Li Y."/>
            <person name="Liew Y.J."/>
            <person name="Baumgarten S."/>
            <person name="Simakov O."/>
            <person name="Wilson M."/>
            <person name="Piel J."/>
            <person name="Ashoor H."/>
            <person name="Bougouffa S."/>
            <person name="Bajic V.B."/>
            <person name="Ryu T."/>
            <person name="Ravasi T."/>
            <person name="Bayer T."/>
            <person name="Micklem G."/>
            <person name="Kim H."/>
            <person name="Bhak J."/>
            <person name="Lajeunesse T.C."/>
            <person name="Voolstra C.R."/>
        </authorList>
    </citation>
    <scope>NUCLEOTIDE SEQUENCE [LARGE SCALE GENOMIC DNA]</scope>
    <source>
        <strain evidence="4 5">CCMP2467</strain>
    </source>
</reference>
<comment type="caution">
    <text evidence="4">The sequence shown here is derived from an EMBL/GenBank/DDBJ whole genome shotgun (WGS) entry which is preliminary data.</text>
</comment>
<dbReference type="GO" id="GO:0005975">
    <property type="term" value="P:carbohydrate metabolic process"/>
    <property type="evidence" value="ECO:0007669"/>
    <property type="project" value="InterPro"/>
</dbReference>
<dbReference type="SUPFAM" id="SSF143503">
    <property type="entry name" value="PUG domain-like"/>
    <property type="match status" value="1"/>
</dbReference>
<dbReference type="EMBL" id="LSRX01001487">
    <property type="protein sequence ID" value="OLP79415.1"/>
    <property type="molecule type" value="Genomic_DNA"/>
</dbReference>
<evidence type="ECO:0000256" key="1">
    <source>
        <dbReference type="SAM" id="MobiDB-lite"/>
    </source>
</evidence>
<dbReference type="InterPro" id="IPR036339">
    <property type="entry name" value="PUB-like_dom_sf"/>
</dbReference>
<dbReference type="InterPro" id="IPR008928">
    <property type="entry name" value="6-hairpin_glycosidase_sf"/>
</dbReference>
<gene>
    <name evidence="4" type="ORF">AK812_SmicGene40300</name>
</gene>
<accession>A0A1Q9C952</accession>
<feature type="region of interest" description="Disordered" evidence="1">
    <location>
        <begin position="765"/>
        <end position="793"/>
    </location>
</feature>
<dbReference type="Proteomes" id="UP000186817">
    <property type="component" value="Unassembled WGS sequence"/>
</dbReference>
<feature type="region of interest" description="Disordered" evidence="1">
    <location>
        <begin position="590"/>
        <end position="609"/>
    </location>
</feature>
<feature type="domain" description="PUB" evidence="3">
    <location>
        <begin position="629"/>
        <end position="698"/>
    </location>
</feature>
<dbReference type="SMART" id="SM00580">
    <property type="entry name" value="PUG"/>
    <property type="match status" value="1"/>
</dbReference>
<dbReference type="InterPro" id="IPR018997">
    <property type="entry name" value="PUB_domain"/>
</dbReference>
<dbReference type="SUPFAM" id="SSF55797">
    <property type="entry name" value="PR-1-like"/>
    <property type="match status" value="1"/>
</dbReference>
<dbReference type="InterPro" id="IPR014044">
    <property type="entry name" value="CAP_dom"/>
</dbReference>
<dbReference type="CDD" id="cd05379">
    <property type="entry name" value="CAP_bacterial"/>
    <property type="match status" value="1"/>
</dbReference>
<dbReference type="CDD" id="cd09212">
    <property type="entry name" value="PUB"/>
    <property type="match status" value="1"/>
</dbReference>
<dbReference type="OrthoDB" id="568194at2759"/>
<feature type="domain" description="SCP" evidence="2">
    <location>
        <begin position="854"/>
        <end position="968"/>
    </location>
</feature>
<dbReference type="PANTHER" id="PTHR31157:SF30">
    <property type="entry name" value="SCP DOMAIN-CONTAINING PROTEIN"/>
    <property type="match status" value="1"/>
</dbReference>
<name>A0A1Q9C952_SYMMI</name>
<sequence length="971" mass="106636">MAKSGPESIPHSNTFGDFAILEPSHPSPSHSEGLLTSRGPVLAGKATVIIMGGNSNWRGPVWFPINYLLIESLQKPRFHQYYGDEYLVECPTGSGNKAEVLLPRRQKTTSCCSFQMSILKIADELSERLIKIFLKAEDGHRPGMRLHPKMKEEHFDQNLLFYEYFHGDNGRGVGSSHQTGWTGLIAKLIQARGREVGAAKRTKKEYEAYVKEEVHLQFQFCLKASPAHKHEMRARVMSQRNFDVRDELRATADRRKPVQERAVIGHISTTGGVTGIAHRLAEIHHSASAVLSSHLPRMSQATMDHTPKVNAFRSFCMQVVDQLCGEFEREVAQMTQDITMYRGELARCADLLAFQLGKEKSYHNMLDNICSNTSVLVGKAQEVGQKHSGNEPMKQQMHQMLEQMFEGGRGALADHYGTLDEHRQLAEKHLMSSAELQSGAAAVQKELDNIMQTLQVPPVSYREAPVIMGPSAMQGPIGRPQGAGPNRPPFTSFNPRNGPPLQAGANLPNMPMSMSNPGSPGYRSPGGDRYMGPGAPRFPTIPEDTVQGAVSQLFRTNPNCTRQQLADASLAALLEMSSSTGGPQAVTSFEPVCTSDSQPELPEQEEAAAPVHDEQLDSLLAALLGLPDDELKPCVSTLRSIFSRIAEQPDELKFRRLRKHNPRFLAEVGKHEEALALMLHAGFQQEGDSDSEVLVLAELTESFKQVCEAIRSAAELVAPVPDSRPQSASALPAPSASCHQAPLMVSGRRQHVAALTEQRLKDPRGFREDAARRHRANPGVGGAAPRPAMPPPVARQAQHFTLADIEKMRTQEAIAGMPNYADQYRQTHQASPATSYSTLVSRSYDPELIARQALDGTNQYRASKGLVPLQWHDGIARIARQHAEQMASGAMPFSHDGVEERFRAYPMAHRAAAENLALNNGVAEVAKVAVDGWIKSPGHERNLRGTFNLCGLGVARASNGTFYLTQLFALA</sequence>
<keyword evidence="5" id="KW-1185">Reference proteome</keyword>
<evidence type="ECO:0000259" key="3">
    <source>
        <dbReference type="Pfam" id="PF09409"/>
    </source>
</evidence>
<proteinExistence type="predicted"/>
<dbReference type="Gene3D" id="1.50.10.10">
    <property type="match status" value="1"/>
</dbReference>
<evidence type="ECO:0008006" key="6">
    <source>
        <dbReference type="Google" id="ProtNLM"/>
    </source>
</evidence>
<dbReference type="PANTHER" id="PTHR31157">
    <property type="entry name" value="SCP DOMAIN-CONTAINING PROTEIN"/>
    <property type="match status" value="1"/>
</dbReference>
<dbReference type="AlphaFoldDB" id="A0A1Q9C952"/>
<evidence type="ECO:0000313" key="4">
    <source>
        <dbReference type="EMBL" id="OLP79415.1"/>
    </source>
</evidence>
<dbReference type="SUPFAM" id="SSF48208">
    <property type="entry name" value="Six-hairpin glycosidases"/>
    <property type="match status" value="1"/>
</dbReference>
<dbReference type="Gene3D" id="3.40.33.10">
    <property type="entry name" value="CAP"/>
    <property type="match status" value="1"/>
</dbReference>
<dbReference type="Gene3D" id="1.20.58.2190">
    <property type="match status" value="1"/>
</dbReference>
<protein>
    <recommendedName>
        <fullName evidence="6">SCP domain-containing protein</fullName>
    </recommendedName>
</protein>
<dbReference type="Pfam" id="PF00188">
    <property type="entry name" value="CAP"/>
    <property type="match status" value="1"/>
</dbReference>
<dbReference type="InterPro" id="IPR035940">
    <property type="entry name" value="CAP_sf"/>
</dbReference>
<dbReference type="Pfam" id="PF09409">
    <property type="entry name" value="PUB"/>
    <property type="match status" value="1"/>
</dbReference>
<organism evidence="4 5">
    <name type="scientific">Symbiodinium microadriaticum</name>
    <name type="common">Dinoflagellate</name>
    <name type="synonym">Zooxanthella microadriatica</name>
    <dbReference type="NCBI Taxonomy" id="2951"/>
    <lineage>
        <taxon>Eukaryota</taxon>
        <taxon>Sar</taxon>
        <taxon>Alveolata</taxon>
        <taxon>Dinophyceae</taxon>
        <taxon>Suessiales</taxon>
        <taxon>Symbiodiniaceae</taxon>
        <taxon>Symbiodinium</taxon>
    </lineage>
</organism>